<dbReference type="AlphaFoldDB" id="A0A0J1GN83"/>
<name>A0A0J1GN83_9GAMM</name>
<dbReference type="SUPFAM" id="SSF55486">
    <property type="entry name" value="Metalloproteases ('zincins'), catalytic domain"/>
    <property type="match status" value="1"/>
</dbReference>
<keyword evidence="2" id="KW-1185">Reference proteome</keyword>
<evidence type="ECO:0000313" key="1">
    <source>
        <dbReference type="EMBL" id="KLV01183.1"/>
    </source>
</evidence>
<proteinExistence type="predicted"/>
<dbReference type="EMBL" id="LDOV01000016">
    <property type="protein sequence ID" value="KLV01183.1"/>
    <property type="molecule type" value="Genomic_DNA"/>
</dbReference>
<reference evidence="1 2" key="1">
    <citation type="submission" date="2015-05" db="EMBL/GenBank/DDBJ databases">
        <title>Photobacterium galathea sp. nov.</title>
        <authorList>
            <person name="Machado H."/>
            <person name="Gram L."/>
        </authorList>
    </citation>
    <scope>NUCLEOTIDE SEQUENCE [LARGE SCALE GENOMIC DNA]</scope>
    <source>
        <strain evidence="1 2">DSM 25995</strain>
    </source>
</reference>
<dbReference type="PATRIC" id="fig|754436.4.peg.1809"/>
<dbReference type="Proteomes" id="UP000036426">
    <property type="component" value="Unassembled WGS sequence"/>
</dbReference>
<dbReference type="RefSeq" id="WP_047873976.1">
    <property type="nucleotide sequence ID" value="NZ_BMYC01000009.1"/>
</dbReference>
<sequence length="290" mass="31434">MLNVDNFKKSLVALSLAVLAGCGGSDGDGEKSSGYTNEQVASAVKCTNQAEGGLCENNMQGETWDVADSTEECSFGIYCFEDGHDVPETPALTRFPKEHLIPVYFREKEDQRFINSMNHIESLVGYKMFDRKGVVTIDMSDPSNIDLAHLDTKWGLILSQGTSAGDMSGSGYCSLGNVAVGPYVTTPGSYIVSTDYGIKYPAKEWGRDGNFTWVNLDSLQGANGGKITCNGTAPQDVATHEFAHALGMHNHFSGFGFDGAWGKNAERVLKTMYSDQNLPGQPFDSLFIED</sequence>
<accession>A0A0J1GN83</accession>
<protein>
    <submittedName>
        <fullName evidence="1">Uncharacterized protein</fullName>
    </submittedName>
</protein>
<organism evidence="1 2">
    <name type="scientific">Photobacterium aphoticum</name>
    <dbReference type="NCBI Taxonomy" id="754436"/>
    <lineage>
        <taxon>Bacteria</taxon>
        <taxon>Pseudomonadati</taxon>
        <taxon>Pseudomonadota</taxon>
        <taxon>Gammaproteobacteria</taxon>
        <taxon>Vibrionales</taxon>
        <taxon>Vibrionaceae</taxon>
        <taxon>Photobacterium</taxon>
    </lineage>
</organism>
<evidence type="ECO:0000313" key="2">
    <source>
        <dbReference type="Proteomes" id="UP000036426"/>
    </source>
</evidence>
<gene>
    <name evidence="1" type="ORF">ABT58_08575</name>
</gene>
<comment type="caution">
    <text evidence="1">The sequence shown here is derived from an EMBL/GenBank/DDBJ whole genome shotgun (WGS) entry which is preliminary data.</text>
</comment>
<dbReference type="OrthoDB" id="5914503at2"/>